<proteinExistence type="predicted"/>
<evidence type="ECO:0000313" key="2">
    <source>
        <dbReference type="Proteomes" id="UP001367771"/>
    </source>
</evidence>
<comment type="caution">
    <text evidence="1">The sequence shown here is derived from an EMBL/GenBank/DDBJ whole genome shotgun (WGS) entry which is preliminary data.</text>
</comment>
<sequence length="167" mass="17034">MTRAVAALALAALLAGCGSPTPTVTDTPGSRLERAALRAGLVADPASGDPVGSWAAETDRLCIVPQDGGALRIGAVIDYGEGQGCAAAGVARRRGSDLAIAFGPCRFDARFEGDRIVFPAALPAGCDRYCTGRATLDALTVERLSASRAEAATLRTPSGKRLCTMGE</sequence>
<reference evidence="1 2" key="1">
    <citation type="journal article" date="2013" name="Int. J. Syst. Evol. Microbiol.">
        <title>Sphingomonas kyungheensis sp. nov., a bacterium with ginsenoside-converting activity isolated from soil of a ginseng field.</title>
        <authorList>
            <person name="Son H.M."/>
            <person name="Yang J.E."/>
            <person name="Park Y."/>
            <person name="Han C.K."/>
            <person name="Kim S.G."/>
            <person name="Kook M."/>
            <person name="Yi T.H."/>
        </authorList>
    </citation>
    <scope>NUCLEOTIDE SEQUENCE [LARGE SCALE GENOMIC DNA]</scope>
    <source>
        <strain evidence="1 2">LMG 26582</strain>
    </source>
</reference>
<dbReference type="EMBL" id="JBBBDM010000003">
    <property type="protein sequence ID" value="MEI5687088.1"/>
    <property type="molecule type" value="Genomic_DNA"/>
</dbReference>
<keyword evidence="2" id="KW-1185">Reference proteome</keyword>
<gene>
    <name evidence="1" type="ORF">V8201_08360</name>
</gene>
<dbReference type="RefSeq" id="WP_037531200.1">
    <property type="nucleotide sequence ID" value="NZ_JBBBDM010000003.1"/>
</dbReference>
<accession>A0ABU8H294</accession>
<dbReference type="PROSITE" id="PS51257">
    <property type="entry name" value="PROKAR_LIPOPROTEIN"/>
    <property type="match status" value="1"/>
</dbReference>
<name>A0ABU8H294_9SPHN</name>
<evidence type="ECO:0008006" key="3">
    <source>
        <dbReference type="Google" id="ProtNLM"/>
    </source>
</evidence>
<dbReference type="Proteomes" id="UP001367771">
    <property type="component" value="Unassembled WGS sequence"/>
</dbReference>
<protein>
    <recommendedName>
        <fullName evidence="3">DUF3617 family protein</fullName>
    </recommendedName>
</protein>
<organism evidence="1 2">
    <name type="scientific">Sphingomonas kyungheensis</name>
    <dbReference type="NCBI Taxonomy" id="1069987"/>
    <lineage>
        <taxon>Bacteria</taxon>
        <taxon>Pseudomonadati</taxon>
        <taxon>Pseudomonadota</taxon>
        <taxon>Alphaproteobacteria</taxon>
        <taxon>Sphingomonadales</taxon>
        <taxon>Sphingomonadaceae</taxon>
        <taxon>Sphingomonas</taxon>
    </lineage>
</organism>
<evidence type="ECO:0000313" key="1">
    <source>
        <dbReference type="EMBL" id="MEI5687088.1"/>
    </source>
</evidence>